<keyword evidence="4" id="KW-0547">Nucleotide-binding</keyword>
<dbReference type="Pfam" id="PF00005">
    <property type="entry name" value="ABC_tran"/>
    <property type="match status" value="1"/>
</dbReference>
<dbReference type="InterPro" id="IPR046342">
    <property type="entry name" value="CBS_dom_sf"/>
</dbReference>
<reference evidence="9 10" key="1">
    <citation type="submission" date="2018-11" db="EMBL/GenBank/DDBJ databases">
        <title>Genomic Encyclopedia of Type Strains, Phase IV (KMG-IV): sequencing the most valuable type-strain genomes for metagenomic binning, comparative biology and taxonomic classification.</title>
        <authorList>
            <person name="Goeker M."/>
        </authorList>
    </citation>
    <scope>NUCLEOTIDE SEQUENCE [LARGE SCALE GENOMIC DNA]</scope>
    <source>
        <strain evidence="9 10">DSM 22027</strain>
    </source>
</reference>
<dbReference type="RefSeq" id="WP_123290313.1">
    <property type="nucleotide sequence ID" value="NZ_RJVA01000012.1"/>
</dbReference>
<dbReference type="GO" id="GO:0016887">
    <property type="term" value="F:ATP hydrolysis activity"/>
    <property type="evidence" value="ECO:0007669"/>
    <property type="project" value="InterPro"/>
</dbReference>
<evidence type="ECO:0000256" key="4">
    <source>
        <dbReference type="ARBA" id="ARBA00022741"/>
    </source>
</evidence>
<dbReference type="GO" id="GO:0016020">
    <property type="term" value="C:membrane"/>
    <property type="evidence" value="ECO:0007669"/>
    <property type="project" value="InterPro"/>
</dbReference>
<gene>
    <name evidence="9" type="ORF">EDC27_1835</name>
</gene>
<evidence type="ECO:0000256" key="6">
    <source>
        <dbReference type="PROSITE-ProRule" id="PRU00703"/>
    </source>
</evidence>
<dbReference type="PANTHER" id="PTHR43117:SF4">
    <property type="entry name" value="OSMOPROTECTANT IMPORT ATP-BINDING PROTEIN OSMV"/>
    <property type="match status" value="1"/>
</dbReference>
<evidence type="ECO:0000256" key="1">
    <source>
        <dbReference type="ARBA" id="ARBA00005417"/>
    </source>
</evidence>
<dbReference type="PANTHER" id="PTHR43117">
    <property type="entry name" value="OSMOPROTECTANT IMPORT ATP-BINDING PROTEIN OSMV"/>
    <property type="match status" value="1"/>
</dbReference>
<dbReference type="Pfam" id="PF00571">
    <property type="entry name" value="CBS"/>
    <property type="match status" value="2"/>
</dbReference>
<evidence type="ECO:0000313" key="9">
    <source>
        <dbReference type="EMBL" id="ROQ92151.1"/>
    </source>
</evidence>
<dbReference type="GO" id="GO:0005524">
    <property type="term" value="F:ATP binding"/>
    <property type="evidence" value="ECO:0007669"/>
    <property type="project" value="UniProtKB-KW"/>
</dbReference>
<dbReference type="FunFam" id="3.40.50.300:FF:000425">
    <property type="entry name" value="Probable ABC transporter, ATP-binding subunit"/>
    <property type="match status" value="1"/>
</dbReference>
<dbReference type="InterPro" id="IPR003593">
    <property type="entry name" value="AAA+_ATPase"/>
</dbReference>
<proteinExistence type="inferred from homology"/>
<evidence type="ECO:0000256" key="2">
    <source>
        <dbReference type="ARBA" id="ARBA00022448"/>
    </source>
</evidence>
<protein>
    <submittedName>
        <fullName evidence="9">Osmoprotectant transport system ATP-binding protein</fullName>
    </submittedName>
</protein>
<evidence type="ECO:0000256" key="3">
    <source>
        <dbReference type="ARBA" id="ARBA00022737"/>
    </source>
</evidence>
<dbReference type="AlphaFoldDB" id="A0A3N1UW60"/>
<dbReference type="CDD" id="cd03295">
    <property type="entry name" value="ABC_OpuCA_Osmoprotection"/>
    <property type="match status" value="1"/>
</dbReference>
<dbReference type="OrthoDB" id="9809450at2"/>
<comment type="caution">
    <text evidence="9">The sequence shown here is derived from an EMBL/GenBank/DDBJ whole genome shotgun (WGS) entry which is preliminary data.</text>
</comment>
<sequence length="388" mass="44147">MIELQRVTKIYPGSNHPAVDGVTCTIPEGEICIFIGPSGCGKTTLMRMINRLVPITSGKILVGGKDIYTMDPVSLRRRIGYVIQEIGLFPNMTVRDNIAVVPKLLGWPKQKIDDRVDELLNLVNMPPDLFRFRYPRELSGGQAQRVGVARAMAADPPYMLMDEPFGAIDPINRAVLQDEFLKIQEKLKKTIIFVTHDIDEAIKMGDRICLLRDGRLEQYGTPDELLSNPKNDFVKNFVGTDRALKRLNLLKVEEAMLRDPIRCHVNDKTTDILRYMEREKLNYVIITDENDVLRGYVSRRDVADYQGPVEKVVRPMSLTVPPSCNLKDALSKMLQNDLGILCVVDEKKRLLGVLDPKTLFQTMDNTYDEKGGDEDRFATEDRWHERIG</sequence>
<dbReference type="SMART" id="SM00382">
    <property type="entry name" value="AAA"/>
    <property type="match status" value="1"/>
</dbReference>
<dbReference type="InterPro" id="IPR027417">
    <property type="entry name" value="P-loop_NTPase"/>
</dbReference>
<dbReference type="SUPFAM" id="SSF54631">
    <property type="entry name" value="CBS-domain pair"/>
    <property type="match status" value="1"/>
</dbReference>
<keyword evidence="10" id="KW-1185">Reference proteome</keyword>
<dbReference type="SMART" id="SM00116">
    <property type="entry name" value="CBS"/>
    <property type="match status" value="2"/>
</dbReference>
<name>A0A3N1UW60_9BACT</name>
<comment type="similarity">
    <text evidence="1">Belongs to the ABC transporter superfamily.</text>
</comment>
<keyword evidence="5 9" id="KW-0067">ATP-binding</keyword>
<evidence type="ECO:0000259" key="7">
    <source>
        <dbReference type="PROSITE" id="PS50893"/>
    </source>
</evidence>
<dbReference type="GO" id="GO:0031460">
    <property type="term" value="P:glycine betaine transport"/>
    <property type="evidence" value="ECO:0007669"/>
    <property type="project" value="InterPro"/>
</dbReference>
<evidence type="ECO:0000256" key="5">
    <source>
        <dbReference type="ARBA" id="ARBA00022840"/>
    </source>
</evidence>
<evidence type="ECO:0000313" key="10">
    <source>
        <dbReference type="Proteomes" id="UP000276223"/>
    </source>
</evidence>
<dbReference type="Proteomes" id="UP000276223">
    <property type="component" value="Unassembled WGS sequence"/>
</dbReference>
<dbReference type="InterPro" id="IPR000644">
    <property type="entry name" value="CBS_dom"/>
</dbReference>
<keyword evidence="3" id="KW-0677">Repeat</keyword>
<feature type="domain" description="CBS" evidence="8">
    <location>
        <begin position="318"/>
        <end position="369"/>
    </location>
</feature>
<evidence type="ECO:0000259" key="8">
    <source>
        <dbReference type="PROSITE" id="PS51371"/>
    </source>
</evidence>
<dbReference type="NCBIfam" id="TIGR01186">
    <property type="entry name" value="proV"/>
    <property type="match status" value="1"/>
</dbReference>
<dbReference type="EMBL" id="RJVA01000012">
    <property type="protein sequence ID" value="ROQ92151.1"/>
    <property type="molecule type" value="Genomic_DNA"/>
</dbReference>
<dbReference type="InterPro" id="IPR003439">
    <property type="entry name" value="ABC_transporter-like_ATP-bd"/>
</dbReference>
<dbReference type="SUPFAM" id="SSF52540">
    <property type="entry name" value="P-loop containing nucleoside triphosphate hydrolases"/>
    <property type="match status" value="1"/>
</dbReference>
<organism evidence="9 10">
    <name type="scientific">Desulfosoma caldarium</name>
    <dbReference type="NCBI Taxonomy" id="610254"/>
    <lineage>
        <taxon>Bacteria</taxon>
        <taxon>Pseudomonadati</taxon>
        <taxon>Thermodesulfobacteriota</taxon>
        <taxon>Syntrophobacteria</taxon>
        <taxon>Syntrophobacterales</taxon>
        <taxon>Syntrophobacteraceae</taxon>
        <taxon>Desulfosoma</taxon>
    </lineage>
</organism>
<dbReference type="InterPro" id="IPR005892">
    <property type="entry name" value="Gly-betaine_transp_ATP-bd"/>
</dbReference>
<dbReference type="PROSITE" id="PS50893">
    <property type="entry name" value="ABC_TRANSPORTER_2"/>
    <property type="match status" value="1"/>
</dbReference>
<dbReference type="PROSITE" id="PS51371">
    <property type="entry name" value="CBS"/>
    <property type="match status" value="2"/>
</dbReference>
<dbReference type="Gene3D" id="3.40.50.300">
    <property type="entry name" value="P-loop containing nucleotide triphosphate hydrolases"/>
    <property type="match status" value="1"/>
</dbReference>
<dbReference type="PROSITE" id="PS00211">
    <property type="entry name" value="ABC_TRANSPORTER_1"/>
    <property type="match status" value="1"/>
</dbReference>
<dbReference type="InterPro" id="IPR017871">
    <property type="entry name" value="ABC_transporter-like_CS"/>
</dbReference>
<dbReference type="Gene3D" id="3.10.580.10">
    <property type="entry name" value="CBS-domain"/>
    <property type="match status" value="1"/>
</dbReference>
<keyword evidence="2" id="KW-0813">Transport</keyword>
<accession>A0A3N1UW60</accession>
<keyword evidence="6" id="KW-0129">CBS domain</keyword>
<feature type="domain" description="ABC transporter" evidence="7">
    <location>
        <begin position="2"/>
        <end position="238"/>
    </location>
</feature>
<feature type="domain" description="CBS" evidence="8">
    <location>
        <begin position="256"/>
        <end position="316"/>
    </location>
</feature>